<evidence type="ECO:0000313" key="7">
    <source>
        <dbReference type="EMBL" id="GFH44284.1"/>
    </source>
</evidence>
<dbReference type="GO" id="GO:0005886">
    <property type="term" value="C:plasma membrane"/>
    <property type="evidence" value="ECO:0007669"/>
    <property type="project" value="TreeGrafter"/>
</dbReference>
<evidence type="ECO:0000313" key="8">
    <source>
        <dbReference type="Proteomes" id="UP001054902"/>
    </source>
</evidence>
<sequence>MKERDIARKVEPWIHVVPNGFAIASAIFLLAKSQYAPLPEKHICWIGAYSQGCIGDPDVECERGSAKTPIYGNFLAVIPFFIAYFLVFAIMMIIIHAIVQQNRKSDRWRMGGNQGKCCCYQHVNGTSLFKSSSAGQAGELIRRKRRFIWRKMTKTKSRKELAKSEQEKNVKAQNKLQRSSPSKCLRFSNEDMITQSEHRLIMVAASRSGNKEDPLSFDVNKVKKQIRSESHLARDVPIVLSNSKNTSIAKGNTSLRSKISSGRRTGTKHANTNPVSQCLLYISSFLVCFLFPSIARIYGFVGKEAPFVLLLLARMFTPLDGLLLILVYSRPEVKFLRSRNQDLSWFGALVITFKAGFDNGSSYYVDEGGIDVPRLPEAERKRRQEIVRQQYKRKSVTYKQLCSPNRDEQGLAIPQGCSLENDKEKEMKNDAVPAEKEGKSIFETKSTKSSSDVETRNANADAEKIARSSYEYEV</sequence>
<gene>
    <name evidence="7" type="ORF">CTEN210_00758</name>
</gene>
<comment type="caution">
    <text evidence="7">The sequence shown here is derived from an EMBL/GenBank/DDBJ whole genome shotgun (WGS) entry which is preliminary data.</text>
</comment>
<protein>
    <submittedName>
        <fullName evidence="7">Uncharacterized protein</fullName>
    </submittedName>
</protein>
<keyword evidence="4 6" id="KW-0472">Membrane</keyword>
<dbReference type="GO" id="GO:0004930">
    <property type="term" value="F:G protein-coupled receptor activity"/>
    <property type="evidence" value="ECO:0007669"/>
    <property type="project" value="TreeGrafter"/>
</dbReference>
<name>A0AAD3GZG0_9STRA</name>
<feature type="compositionally biased region" description="Basic and acidic residues" evidence="5">
    <location>
        <begin position="420"/>
        <end position="466"/>
    </location>
</feature>
<proteinExistence type="predicted"/>
<feature type="transmembrane region" description="Helical" evidence="6">
    <location>
        <begin position="278"/>
        <end position="301"/>
    </location>
</feature>
<comment type="subcellular location">
    <subcellularLocation>
        <location evidence="1">Membrane</location>
        <topology evidence="1">Multi-pass membrane protein</topology>
    </subcellularLocation>
</comment>
<evidence type="ECO:0000256" key="2">
    <source>
        <dbReference type="ARBA" id="ARBA00022692"/>
    </source>
</evidence>
<evidence type="ECO:0000256" key="1">
    <source>
        <dbReference type="ARBA" id="ARBA00004141"/>
    </source>
</evidence>
<organism evidence="7 8">
    <name type="scientific">Chaetoceros tenuissimus</name>
    <dbReference type="NCBI Taxonomy" id="426638"/>
    <lineage>
        <taxon>Eukaryota</taxon>
        <taxon>Sar</taxon>
        <taxon>Stramenopiles</taxon>
        <taxon>Ochrophyta</taxon>
        <taxon>Bacillariophyta</taxon>
        <taxon>Coscinodiscophyceae</taxon>
        <taxon>Chaetocerotophycidae</taxon>
        <taxon>Chaetocerotales</taxon>
        <taxon>Chaetocerotaceae</taxon>
        <taxon>Chaetoceros</taxon>
    </lineage>
</organism>
<evidence type="ECO:0000256" key="3">
    <source>
        <dbReference type="ARBA" id="ARBA00022989"/>
    </source>
</evidence>
<dbReference type="PANTHER" id="PTHR23112">
    <property type="entry name" value="G PROTEIN-COUPLED RECEPTOR 157-RELATED"/>
    <property type="match status" value="1"/>
</dbReference>
<feature type="region of interest" description="Disordered" evidence="5">
    <location>
        <begin position="420"/>
        <end position="474"/>
    </location>
</feature>
<evidence type="ECO:0000256" key="6">
    <source>
        <dbReference type="SAM" id="Phobius"/>
    </source>
</evidence>
<dbReference type="AlphaFoldDB" id="A0AAD3GZG0"/>
<evidence type="ECO:0000256" key="4">
    <source>
        <dbReference type="ARBA" id="ARBA00023136"/>
    </source>
</evidence>
<dbReference type="GO" id="GO:0007189">
    <property type="term" value="P:adenylate cyclase-activating G protein-coupled receptor signaling pathway"/>
    <property type="evidence" value="ECO:0007669"/>
    <property type="project" value="TreeGrafter"/>
</dbReference>
<keyword evidence="3 6" id="KW-1133">Transmembrane helix</keyword>
<dbReference type="Proteomes" id="UP001054902">
    <property type="component" value="Unassembled WGS sequence"/>
</dbReference>
<evidence type="ECO:0000256" key="5">
    <source>
        <dbReference type="SAM" id="MobiDB-lite"/>
    </source>
</evidence>
<feature type="transmembrane region" description="Helical" evidence="6">
    <location>
        <begin position="12"/>
        <end position="31"/>
    </location>
</feature>
<feature type="transmembrane region" description="Helical" evidence="6">
    <location>
        <begin position="307"/>
        <end position="329"/>
    </location>
</feature>
<dbReference type="PANTHER" id="PTHR23112:SF0">
    <property type="entry name" value="TRANSMEMBRANE PROTEIN 116"/>
    <property type="match status" value="1"/>
</dbReference>
<dbReference type="EMBL" id="BLLK01000019">
    <property type="protein sequence ID" value="GFH44284.1"/>
    <property type="molecule type" value="Genomic_DNA"/>
</dbReference>
<accession>A0AAD3GZG0</accession>
<reference evidence="7 8" key="1">
    <citation type="journal article" date="2021" name="Sci. Rep.">
        <title>The genome of the diatom Chaetoceros tenuissimus carries an ancient integrated fragment of an extant virus.</title>
        <authorList>
            <person name="Hongo Y."/>
            <person name="Kimura K."/>
            <person name="Takaki Y."/>
            <person name="Yoshida Y."/>
            <person name="Baba S."/>
            <person name="Kobayashi G."/>
            <person name="Nagasaki K."/>
            <person name="Hano T."/>
            <person name="Tomaru Y."/>
        </authorList>
    </citation>
    <scope>NUCLEOTIDE SEQUENCE [LARGE SCALE GENOMIC DNA]</scope>
    <source>
        <strain evidence="7 8">NIES-3715</strain>
    </source>
</reference>
<keyword evidence="2 6" id="KW-0812">Transmembrane</keyword>
<feature type="transmembrane region" description="Helical" evidence="6">
    <location>
        <begin position="74"/>
        <end position="99"/>
    </location>
</feature>
<keyword evidence="8" id="KW-1185">Reference proteome</keyword>